<dbReference type="GO" id="GO:0071586">
    <property type="term" value="P:CAAX-box protein processing"/>
    <property type="evidence" value="ECO:0007669"/>
    <property type="project" value="InterPro"/>
</dbReference>
<feature type="binding site" evidence="7">
    <location>
        <position position="260"/>
    </location>
    <ligand>
        <name>Zn(2+)</name>
        <dbReference type="ChEBI" id="CHEBI:29105"/>
        <note>catalytic</note>
    </ligand>
</feature>
<evidence type="ECO:0000256" key="5">
    <source>
        <dbReference type="ARBA" id="ARBA00023049"/>
    </source>
</evidence>
<evidence type="ECO:0000259" key="10">
    <source>
        <dbReference type="Pfam" id="PF01435"/>
    </source>
</evidence>
<feature type="binding site" evidence="7">
    <location>
        <position position="329"/>
    </location>
    <ligand>
        <name>Zn(2+)</name>
        <dbReference type="ChEBI" id="CHEBI:29105"/>
        <note>catalytic</note>
    </ligand>
</feature>
<feature type="transmembrane region" description="Helical" evidence="9">
    <location>
        <begin position="302"/>
        <end position="320"/>
    </location>
</feature>
<evidence type="ECO:0000313" key="13">
    <source>
        <dbReference type="Proteomes" id="UP000076268"/>
    </source>
</evidence>
<evidence type="ECO:0000256" key="1">
    <source>
        <dbReference type="ARBA" id="ARBA00022670"/>
    </source>
</evidence>
<dbReference type="InterPro" id="IPR001915">
    <property type="entry name" value="Peptidase_M48"/>
</dbReference>
<comment type="cofactor">
    <cofactor evidence="7 8">
        <name>Zn(2+)</name>
        <dbReference type="ChEBI" id="CHEBI:29105"/>
    </cofactor>
    <text evidence="7 8">Binds 1 zinc ion per subunit.</text>
</comment>
<reference evidence="12 13" key="1">
    <citation type="submission" date="2016-02" db="EMBL/GenBank/DDBJ databases">
        <title>Anaerosporomusa subterraneum gen. nov., sp. nov., a spore-forming obligate anaerobe isolated from saprolite.</title>
        <authorList>
            <person name="Choi J.K."/>
            <person name="Shah M."/>
            <person name="Yee N."/>
        </authorList>
    </citation>
    <scope>NUCLEOTIDE SEQUENCE [LARGE SCALE GENOMIC DNA]</scope>
    <source>
        <strain evidence="12 13">RU4</strain>
    </source>
</reference>
<keyword evidence="3 8" id="KW-0378">Hydrolase</keyword>
<dbReference type="InterPro" id="IPR032456">
    <property type="entry name" value="Peptidase_M48_N"/>
</dbReference>
<feature type="active site" description="Proton donor" evidence="6">
    <location>
        <position position="333"/>
    </location>
</feature>
<feature type="transmembrane region" description="Helical" evidence="9">
    <location>
        <begin position="40"/>
        <end position="58"/>
    </location>
</feature>
<dbReference type="GO" id="GO:0004222">
    <property type="term" value="F:metalloendopeptidase activity"/>
    <property type="evidence" value="ECO:0007669"/>
    <property type="project" value="InterPro"/>
</dbReference>
<dbReference type="Proteomes" id="UP000076268">
    <property type="component" value="Unassembled WGS sequence"/>
</dbReference>
<dbReference type="Pfam" id="PF01435">
    <property type="entry name" value="Peptidase_M48"/>
    <property type="match status" value="1"/>
</dbReference>
<dbReference type="Gene3D" id="3.30.2010.10">
    <property type="entry name" value="Metalloproteases ('zincins'), catalytic domain"/>
    <property type="match status" value="1"/>
</dbReference>
<keyword evidence="9" id="KW-0812">Transmembrane</keyword>
<keyword evidence="9" id="KW-0472">Membrane</keyword>
<dbReference type="EMBL" id="LSGP01000026">
    <property type="protein sequence ID" value="KYZ75082.1"/>
    <property type="molecule type" value="Genomic_DNA"/>
</dbReference>
<keyword evidence="9" id="KW-1133">Transmembrane helix</keyword>
<keyword evidence="2 7" id="KW-0479">Metal-binding</keyword>
<feature type="binding site" evidence="7">
    <location>
        <position position="256"/>
    </location>
    <ligand>
        <name>Zn(2+)</name>
        <dbReference type="ChEBI" id="CHEBI:29105"/>
        <note>catalytic</note>
    </ligand>
</feature>
<comment type="similarity">
    <text evidence="8">Belongs to the peptidase M48 family.</text>
</comment>
<dbReference type="STRING" id="1794912.AXX12_15585"/>
<evidence type="ECO:0000256" key="2">
    <source>
        <dbReference type="ARBA" id="ARBA00022723"/>
    </source>
</evidence>
<feature type="transmembrane region" description="Helical" evidence="9">
    <location>
        <begin position="270"/>
        <end position="290"/>
    </location>
</feature>
<keyword evidence="5 8" id="KW-0482">Metalloprotease</keyword>
<sequence length="388" mass="43242">MGLLYFWFATIPANPRPDLLTYFSLQQVEDGRTYSRPLRIAFIISFTIQCGYLTWLISSGRGLAISQMIVKAVSGRALISSLLLFIVLWLSLQVLSLPFTFFSSFIWQQQWGFSTETAGSWFIDYLKSAGLELLLAGVGATLLIQAMHRLPKFWWLAAAAFISIWIVASSYLWPVVVSPLFNRFTPASDPAVTSMVKRLADKAGLPVNEVLIMDASRRTTRANAYFAGVGETRQVVLYDNLLAKYPADEVESVVAHELAHWRQGHITKGMLWGMIGNLIAWGILFLVLRASLPSSASPPPHVWLFILLFFYLGSFVTLPVQNLISRQMEREADAVAVMLTGNQEAAIRLQVSLAVKNHSDVDPAPYLRLFSTHPSAIERITAITSSPN</sequence>
<protein>
    <submittedName>
        <fullName evidence="12">Endopeptidase</fullName>
    </submittedName>
</protein>
<feature type="domain" description="Peptidase M48" evidence="10">
    <location>
        <begin position="187"/>
        <end position="384"/>
    </location>
</feature>
<evidence type="ECO:0000259" key="11">
    <source>
        <dbReference type="Pfam" id="PF16491"/>
    </source>
</evidence>
<evidence type="ECO:0000256" key="3">
    <source>
        <dbReference type="ARBA" id="ARBA00022801"/>
    </source>
</evidence>
<feature type="transmembrane region" description="Helical" evidence="9">
    <location>
        <begin position="153"/>
        <end position="173"/>
    </location>
</feature>
<evidence type="ECO:0000256" key="8">
    <source>
        <dbReference type="RuleBase" id="RU003983"/>
    </source>
</evidence>
<name>A0A154BMD3_ANASB</name>
<keyword evidence="4 7" id="KW-0862">Zinc</keyword>
<evidence type="ECO:0000256" key="6">
    <source>
        <dbReference type="PIRSR" id="PIRSR627057-1"/>
    </source>
</evidence>
<evidence type="ECO:0000256" key="9">
    <source>
        <dbReference type="SAM" id="Phobius"/>
    </source>
</evidence>
<accession>A0A154BMD3</accession>
<dbReference type="GO" id="GO:0046872">
    <property type="term" value="F:metal ion binding"/>
    <property type="evidence" value="ECO:0007669"/>
    <property type="project" value="UniProtKB-KW"/>
</dbReference>
<evidence type="ECO:0000256" key="7">
    <source>
        <dbReference type="PIRSR" id="PIRSR627057-2"/>
    </source>
</evidence>
<keyword evidence="13" id="KW-1185">Reference proteome</keyword>
<comment type="caution">
    <text evidence="12">The sequence shown here is derived from an EMBL/GenBank/DDBJ whole genome shotgun (WGS) entry which is preliminary data.</text>
</comment>
<dbReference type="InterPro" id="IPR027057">
    <property type="entry name" value="CAXX_Prtase_1"/>
</dbReference>
<feature type="transmembrane region" description="Helical" evidence="9">
    <location>
        <begin position="78"/>
        <end position="107"/>
    </location>
</feature>
<feature type="active site" evidence="6">
    <location>
        <position position="257"/>
    </location>
</feature>
<feature type="domain" description="CAAX prenyl protease 1 N-terminal" evidence="11">
    <location>
        <begin position="43"/>
        <end position="183"/>
    </location>
</feature>
<organism evidence="12 13">
    <name type="scientific">Anaerosporomusa subterranea</name>
    <dbReference type="NCBI Taxonomy" id="1794912"/>
    <lineage>
        <taxon>Bacteria</taxon>
        <taxon>Bacillati</taxon>
        <taxon>Bacillota</taxon>
        <taxon>Negativicutes</taxon>
        <taxon>Acetonemataceae</taxon>
        <taxon>Anaerosporomusa</taxon>
    </lineage>
</organism>
<gene>
    <name evidence="12" type="ORF">AXX12_15585</name>
</gene>
<evidence type="ECO:0000256" key="4">
    <source>
        <dbReference type="ARBA" id="ARBA00022833"/>
    </source>
</evidence>
<dbReference type="PANTHER" id="PTHR10120">
    <property type="entry name" value="CAAX PRENYL PROTEASE 1"/>
    <property type="match status" value="1"/>
</dbReference>
<dbReference type="CDD" id="cd07343">
    <property type="entry name" value="M48A_Zmpste24p_like"/>
    <property type="match status" value="1"/>
</dbReference>
<evidence type="ECO:0000313" key="12">
    <source>
        <dbReference type="EMBL" id="KYZ75082.1"/>
    </source>
</evidence>
<dbReference type="Pfam" id="PF16491">
    <property type="entry name" value="Peptidase_M48_N"/>
    <property type="match status" value="1"/>
</dbReference>
<keyword evidence="1 8" id="KW-0645">Protease</keyword>
<dbReference type="AlphaFoldDB" id="A0A154BMD3"/>
<proteinExistence type="inferred from homology"/>